<dbReference type="SUPFAM" id="SSF56219">
    <property type="entry name" value="DNase I-like"/>
    <property type="match status" value="1"/>
</dbReference>
<evidence type="ECO:0000313" key="2">
    <source>
        <dbReference type="Proteomes" id="UP001218188"/>
    </source>
</evidence>
<evidence type="ECO:0000313" key="1">
    <source>
        <dbReference type="EMBL" id="KAJ7016691.1"/>
    </source>
</evidence>
<protein>
    <submittedName>
        <fullName evidence="1">Uncharacterized protein</fullName>
    </submittedName>
</protein>
<accession>A0AAD6RY28</accession>
<name>A0AAD6RY28_9AGAR</name>
<dbReference type="Gene3D" id="3.60.10.10">
    <property type="entry name" value="Endonuclease/exonuclease/phosphatase"/>
    <property type="match status" value="1"/>
</dbReference>
<organism evidence="1 2">
    <name type="scientific">Mycena alexandri</name>
    <dbReference type="NCBI Taxonomy" id="1745969"/>
    <lineage>
        <taxon>Eukaryota</taxon>
        <taxon>Fungi</taxon>
        <taxon>Dikarya</taxon>
        <taxon>Basidiomycota</taxon>
        <taxon>Agaricomycotina</taxon>
        <taxon>Agaricomycetes</taxon>
        <taxon>Agaricomycetidae</taxon>
        <taxon>Agaricales</taxon>
        <taxon>Marasmiineae</taxon>
        <taxon>Mycenaceae</taxon>
        <taxon>Mycena</taxon>
    </lineage>
</organism>
<reference evidence="1" key="1">
    <citation type="submission" date="2023-03" db="EMBL/GenBank/DDBJ databases">
        <title>Massive genome expansion in bonnet fungi (Mycena s.s.) driven by repeated elements and novel gene families across ecological guilds.</title>
        <authorList>
            <consortium name="Lawrence Berkeley National Laboratory"/>
            <person name="Harder C.B."/>
            <person name="Miyauchi S."/>
            <person name="Viragh M."/>
            <person name="Kuo A."/>
            <person name="Thoen E."/>
            <person name="Andreopoulos B."/>
            <person name="Lu D."/>
            <person name="Skrede I."/>
            <person name="Drula E."/>
            <person name="Henrissat B."/>
            <person name="Morin E."/>
            <person name="Kohler A."/>
            <person name="Barry K."/>
            <person name="LaButti K."/>
            <person name="Morin E."/>
            <person name="Salamov A."/>
            <person name="Lipzen A."/>
            <person name="Mereny Z."/>
            <person name="Hegedus B."/>
            <person name="Baldrian P."/>
            <person name="Stursova M."/>
            <person name="Weitz H."/>
            <person name="Taylor A."/>
            <person name="Grigoriev I.V."/>
            <person name="Nagy L.G."/>
            <person name="Martin F."/>
            <person name="Kauserud H."/>
        </authorList>
    </citation>
    <scope>NUCLEOTIDE SEQUENCE</scope>
    <source>
        <strain evidence="1">CBHHK200</strain>
    </source>
</reference>
<sequence length="191" mass="20517">MDNYDLDQLVKVGTPTFFSDPHQTYSTLDLVFASPSLSARLIKCSTLPGHGSNHTAVCASFDISVDHRKAPPRRNLRDADWNEFPPRLEMHLAANPLPALPLSSRADIDSYTDTLTVNLGTSGSTGQPPATFFHPRNTNHPLPSDNYGTTPVPTAGPAPFWSNIGTFQNETVGRTTGSQGSTPPVANATCV</sequence>
<dbReference type="EMBL" id="JARJCM010000473">
    <property type="protein sequence ID" value="KAJ7016691.1"/>
    <property type="molecule type" value="Genomic_DNA"/>
</dbReference>
<proteinExistence type="predicted"/>
<comment type="caution">
    <text evidence="1">The sequence shown here is derived from an EMBL/GenBank/DDBJ whole genome shotgun (WGS) entry which is preliminary data.</text>
</comment>
<gene>
    <name evidence="1" type="ORF">C8F04DRAFT_1201687</name>
</gene>
<dbReference type="Proteomes" id="UP001218188">
    <property type="component" value="Unassembled WGS sequence"/>
</dbReference>
<dbReference type="InterPro" id="IPR036691">
    <property type="entry name" value="Endo/exonu/phosph_ase_sf"/>
</dbReference>
<keyword evidence="2" id="KW-1185">Reference proteome</keyword>
<dbReference type="AlphaFoldDB" id="A0AAD6RY28"/>